<dbReference type="SUPFAM" id="SSF55073">
    <property type="entry name" value="Nucleotide cyclase"/>
    <property type="match status" value="1"/>
</dbReference>
<dbReference type="InterPro" id="IPR029787">
    <property type="entry name" value="Nucleotide_cyclase"/>
</dbReference>
<gene>
    <name evidence="6" type="ORF">KGQ91_06250</name>
</gene>
<accession>A0ABS7WYQ2</accession>
<dbReference type="InterPro" id="IPR000160">
    <property type="entry name" value="GGDEF_dom"/>
</dbReference>
<evidence type="ECO:0000256" key="1">
    <source>
        <dbReference type="ARBA" id="ARBA00012528"/>
    </source>
</evidence>
<dbReference type="Gene3D" id="3.30.70.270">
    <property type="match status" value="1"/>
</dbReference>
<keyword evidence="4" id="KW-1133">Transmembrane helix</keyword>
<dbReference type="SMART" id="SM00267">
    <property type="entry name" value="GGDEF"/>
    <property type="match status" value="1"/>
</dbReference>
<evidence type="ECO:0000259" key="5">
    <source>
        <dbReference type="PROSITE" id="PS50887"/>
    </source>
</evidence>
<dbReference type="PROSITE" id="PS50887">
    <property type="entry name" value="GGDEF"/>
    <property type="match status" value="1"/>
</dbReference>
<evidence type="ECO:0000313" key="7">
    <source>
        <dbReference type="Proteomes" id="UP001319883"/>
    </source>
</evidence>
<feature type="transmembrane region" description="Helical" evidence="4">
    <location>
        <begin position="43"/>
        <end position="61"/>
    </location>
</feature>
<feature type="transmembrane region" description="Helical" evidence="4">
    <location>
        <begin position="153"/>
        <end position="172"/>
    </location>
</feature>
<dbReference type="Pfam" id="PF00990">
    <property type="entry name" value="GGDEF"/>
    <property type="match status" value="1"/>
</dbReference>
<dbReference type="InterPro" id="IPR048431">
    <property type="entry name" value="MASE8"/>
</dbReference>
<dbReference type="Pfam" id="PF20968">
    <property type="entry name" value="MASE8"/>
    <property type="match status" value="1"/>
</dbReference>
<evidence type="ECO:0000256" key="2">
    <source>
        <dbReference type="ARBA" id="ARBA00034247"/>
    </source>
</evidence>
<name>A0ABS7WYQ2_9GAMM</name>
<protein>
    <recommendedName>
        <fullName evidence="1">diguanylate cyclase</fullName>
        <ecNumber evidence="1">2.7.7.65</ecNumber>
    </recommendedName>
</protein>
<keyword evidence="4" id="KW-0472">Membrane</keyword>
<evidence type="ECO:0000313" key="6">
    <source>
        <dbReference type="EMBL" id="MBZ9567284.1"/>
    </source>
</evidence>
<dbReference type="PANTHER" id="PTHR45138:SF9">
    <property type="entry name" value="DIGUANYLATE CYCLASE DGCM-RELATED"/>
    <property type="match status" value="1"/>
</dbReference>
<keyword evidence="7" id="KW-1185">Reference proteome</keyword>
<dbReference type="CDD" id="cd01949">
    <property type="entry name" value="GGDEF"/>
    <property type="match status" value="1"/>
</dbReference>
<dbReference type="InterPro" id="IPR050469">
    <property type="entry name" value="Diguanylate_Cyclase"/>
</dbReference>
<keyword evidence="4" id="KW-0812">Transmembrane</keyword>
<proteinExistence type="predicted"/>
<feature type="domain" description="GGDEF" evidence="5">
    <location>
        <begin position="246"/>
        <end position="385"/>
    </location>
</feature>
<dbReference type="NCBIfam" id="TIGR00254">
    <property type="entry name" value="GGDEF"/>
    <property type="match status" value="1"/>
</dbReference>
<feature type="region of interest" description="Disordered" evidence="3">
    <location>
        <begin position="378"/>
        <end position="413"/>
    </location>
</feature>
<feature type="transmembrane region" description="Helical" evidence="4">
    <location>
        <begin position="128"/>
        <end position="146"/>
    </location>
</feature>
<dbReference type="InterPro" id="IPR043128">
    <property type="entry name" value="Rev_trsase/Diguanyl_cyclase"/>
</dbReference>
<dbReference type="PANTHER" id="PTHR45138">
    <property type="entry name" value="REGULATORY COMPONENTS OF SENSORY TRANSDUCTION SYSTEM"/>
    <property type="match status" value="1"/>
</dbReference>
<evidence type="ECO:0000256" key="4">
    <source>
        <dbReference type="SAM" id="Phobius"/>
    </source>
</evidence>
<organism evidence="6 7">
    <name type="scientific">Modicisalibacter tunisiensis</name>
    <dbReference type="NCBI Taxonomy" id="390637"/>
    <lineage>
        <taxon>Bacteria</taxon>
        <taxon>Pseudomonadati</taxon>
        <taxon>Pseudomonadota</taxon>
        <taxon>Gammaproteobacteria</taxon>
        <taxon>Oceanospirillales</taxon>
        <taxon>Halomonadaceae</taxon>
        <taxon>Modicisalibacter</taxon>
    </lineage>
</organism>
<dbReference type="EMBL" id="JAGXFD010000001">
    <property type="protein sequence ID" value="MBZ9567284.1"/>
    <property type="molecule type" value="Genomic_DNA"/>
</dbReference>
<comment type="caution">
    <text evidence="6">The sequence shown here is derived from an EMBL/GenBank/DDBJ whole genome shotgun (WGS) entry which is preliminary data.</text>
</comment>
<dbReference type="RefSeq" id="WP_224420564.1">
    <property type="nucleotide sequence ID" value="NZ_JAGXFD010000001.1"/>
</dbReference>
<dbReference type="EC" id="2.7.7.65" evidence="1"/>
<reference evidence="6 7" key="1">
    <citation type="submission" date="2021-05" db="EMBL/GenBank/DDBJ databases">
        <title>Petroleum and Energy Research Collection (APPE): ex situ preservation of microbial diversity associated with the oil industry and exploitation of its biotechnological potential.</title>
        <authorList>
            <person name="Paixao C.T.M."/>
            <person name="Gomes M.B."/>
            <person name="Oliveira V.M."/>
        </authorList>
    </citation>
    <scope>NUCLEOTIDE SEQUENCE [LARGE SCALE GENOMIC DNA]</scope>
    <source>
        <strain evidence="6 7">LIT2</strain>
    </source>
</reference>
<evidence type="ECO:0000256" key="3">
    <source>
        <dbReference type="SAM" id="MobiDB-lite"/>
    </source>
</evidence>
<comment type="catalytic activity">
    <reaction evidence="2">
        <text>2 GTP = 3',3'-c-di-GMP + 2 diphosphate</text>
        <dbReference type="Rhea" id="RHEA:24898"/>
        <dbReference type="ChEBI" id="CHEBI:33019"/>
        <dbReference type="ChEBI" id="CHEBI:37565"/>
        <dbReference type="ChEBI" id="CHEBI:58805"/>
        <dbReference type="EC" id="2.7.7.65"/>
    </reaction>
</comment>
<sequence length="413" mass="45924">MRSCGLSADTARLGDYTRRLAALWHAQGDVDYRRAKARDYTRFTVGSLCLTALFVLCNISWDFALDADHAGDAIGHRVAEAGAVLAWALATRHGIHSRWSRTATLAVPLFVEASFLDVLSLFEHGRAYGMGGFLYFFIFMPFLLLGQSLRLSTLVLSAITLFPLLVAWLGGYDDFDRRVYLAYMLVSLPPVLALRGFVESLYWRLYRYRCRMEHQAVTDSLTGLANRRHFLHEGLRSLRRHHRHKQPASLLFIDIDHFKRINDTFGHRAGDRAIAKVAARLQQCRRPGDLLARYGGEEFVLLLPATSPAQAVDVAERIRATIAATPLRLPDAAVPPLPLTASIGVASCLPTEDRAVDIDRLIHDADLTAYTAKRQGRNRVVLHPGDTPDETTRDGIAPSDGASAARRATNSPR</sequence>
<dbReference type="Proteomes" id="UP001319883">
    <property type="component" value="Unassembled WGS sequence"/>
</dbReference>
<feature type="transmembrane region" description="Helical" evidence="4">
    <location>
        <begin position="178"/>
        <end position="198"/>
    </location>
</feature>